<keyword evidence="2" id="KW-1185">Reference proteome</keyword>
<reference evidence="1 2" key="2">
    <citation type="submission" date="2018-11" db="EMBL/GenBank/DDBJ databases">
        <authorList>
            <consortium name="Pathogen Informatics"/>
        </authorList>
    </citation>
    <scope>NUCLEOTIDE SEQUENCE [LARGE SCALE GENOMIC DNA]</scope>
</reference>
<sequence>MFFFLFRRDYNGFLNAPKYEVVPTLKRYFLREQIRKARKKGRDTSYLEASLAYVDVEEAVYKAEEGAFTLET</sequence>
<evidence type="ECO:0000313" key="3">
    <source>
        <dbReference type="WBParaSite" id="GPUH_0001566601-mRNA-1"/>
    </source>
</evidence>
<dbReference type="Proteomes" id="UP000271098">
    <property type="component" value="Unassembled WGS sequence"/>
</dbReference>
<dbReference type="OrthoDB" id="10262308at2759"/>
<gene>
    <name evidence="1" type="ORF">GPUH_LOCUS15644</name>
</gene>
<reference evidence="3" key="1">
    <citation type="submission" date="2016-06" db="UniProtKB">
        <authorList>
            <consortium name="WormBaseParasite"/>
        </authorList>
    </citation>
    <scope>IDENTIFICATION</scope>
</reference>
<evidence type="ECO:0000313" key="2">
    <source>
        <dbReference type="Proteomes" id="UP000271098"/>
    </source>
</evidence>
<dbReference type="EMBL" id="UYRT01082720">
    <property type="protein sequence ID" value="VDN26386.1"/>
    <property type="molecule type" value="Genomic_DNA"/>
</dbReference>
<protein>
    <submittedName>
        <fullName evidence="3">FERM domain-containing protein</fullName>
    </submittedName>
</protein>
<proteinExistence type="predicted"/>
<name>A0A183E3V3_9BILA</name>
<organism evidence="3">
    <name type="scientific">Gongylonema pulchrum</name>
    <dbReference type="NCBI Taxonomy" id="637853"/>
    <lineage>
        <taxon>Eukaryota</taxon>
        <taxon>Metazoa</taxon>
        <taxon>Ecdysozoa</taxon>
        <taxon>Nematoda</taxon>
        <taxon>Chromadorea</taxon>
        <taxon>Rhabditida</taxon>
        <taxon>Spirurina</taxon>
        <taxon>Spiruromorpha</taxon>
        <taxon>Spiruroidea</taxon>
        <taxon>Gongylonematidae</taxon>
        <taxon>Gongylonema</taxon>
    </lineage>
</organism>
<dbReference type="AlphaFoldDB" id="A0A183E3V3"/>
<evidence type="ECO:0000313" key="1">
    <source>
        <dbReference type="EMBL" id="VDN26386.1"/>
    </source>
</evidence>
<accession>A0A183E3V3</accession>
<dbReference type="WBParaSite" id="GPUH_0001566601-mRNA-1">
    <property type="protein sequence ID" value="GPUH_0001566601-mRNA-1"/>
    <property type="gene ID" value="GPUH_0001566601"/>
</dbReference>